<reference evidence="4" key="1">
    <citation type="submission" date="2021-11" db="EMBL/GenBank/DDBJ databases">
        <title>BS-T2-15 a new species belonging to the Comamonadaceae family isolated from the soil of a French oak forest.</title>
        <authorList>
            <person name="Mieszkin S."/>
            <person name="Alain K."/>
        </authorList>
    </citation>
    <scope>NUCLEOTIDE SEQUENCE</scope>
    <source>
        <strain evidence="4">BS-T2-15</strain>
    </source>
</reference>
<evidence type="ECO:0000313" key="5">
    <source>
        <dbReference type="Proteomes" id="UP001139353"/>
    </source>
</evidence>
<dbReference type="EMBL" id="JAJLJH010000003">
    <property type="protein sequence ID" value="MCK9686989.1"/>
    <property type="molecule type" value="Genomic_DNA"/>
</dbReference>
<evidence type="ECO:0000256" key="2">
    <source>
        <dbReference type="SAM" id="SignalP"/>
    </source>
</evidence>
<feature type="signal peptide" evidence="2">
    <location>
        <begin position="1"/>
        <end position="35"/>
    </location>
</feature>
<dbReference type="InterPro" id="IPR008258">
    <property type="entry name" value="Transglycosylase_SLT_dom_1"/>
</dbReference>
<accession>A0A9X2C2L4</accession>
<sequence>MPSQSILRPARNRTIAPLRAALAAALCAAIATAHADCIDDAAARHGVNSLVLRAIGWQESQLQPAALGHNANGSVDVGAFQINSVHLSELGRYGIARAALFDGCVSAEVAAWHYRRQIDQHGDSWQAVGAYHSRTPARAAWYANQIASLLMRWHAMPASVLPFPADRRLAPGRPPPPPVSSTGPSPSSKLVNAAPPRDGEALGVFSEIAYLPPAH</sequence>
<dbReference type="Proteomes" id="UP001139353">
    <property type="component" value="Unassembled WGS sequence"/>
</dbReference>
<dbReference type="AlphaFoldDB" id="A0A9X2C2L4"/>
<feature type="chain" id="PRO_5040730061" evidence="2">
    <location>
        <begin position="36"/>
        <end position="215"/>
    </location>
</feature>
<name>A0A9X2C2L4_9BURK</name>
<keyword evidence="2" id="KW-0732">Signal</keyword>
<dbReference type="Gene3D" id="1.10.530.10">
    <property type="match status" value="1"/>
</dbReference>
<evidence type="ECO:0000256" key="1">
    <source>
        <dbReference type="SAM" id="MobiDB-lite"/>
    </source>
</evidence>
<comment type="caution">
    <text evidence="4">The sequence shown here is derived from an EMBL/GenBank/DDBJ whole genome shotgun (WGS) entry which is preliminary data.</text>
</comment>
<evidence type="ECO:0000313" key="4">
    <source>
        <dbReference type="EMBL" id="MCK9686989.1"/>
    </source>
</evidence>
<evidence type="ECO:0000259" key="3">
    <source>
        <dbReference type="Pfam" id="PF01464"/>
    </source>
</evidence>
<dbReference type="SUPFAM" id="SSF53955">
    <property type="entry name" value="Lysozyme-like"/>
    <property type="match status" value="1"/>
</dbReference>
<feature type="region of interest" description="Disordered" evidence="1">
    <location>
        <begin position="167"/>
        <end position="198"/>
    </location>
</feature>
<protein>
    <submittedName>
        <fullName evidence="4">Lytic transglycosylase domain-containing protein</fullName>
    </submittedName>
</protein>
<organism evidence="4 5">
    <name type="scientific">Scleromatobacter humisilvae</name>
    <dbReference type="NCBI Taxonomy" id="2897159"/>
    <lineage>
        <taxon>Bacteria</taxon>
        <taxon>Pseudomonadati</taxon>
        <taxon>Pseudomonadota</taxon>
        <taxon>Betaproteobacteria</taxon>
        <taxon>Burkholderiales</taxon>
        <taxon>Sphaerotilaceae</taxon>
        <taxon>Scleromatobacter</taxon>
    </lineage>
</organism>
<dbReference type="CDD" id="cd13400">
    <property type="entry name" value="LT_IagB-like"/>
    <property type="match status" value="1"/>
</dbReference>
<keyword evidence="5" id="KW-1185">Reference proteome</keyword>
<proteinExistence type="predicted"/>
<gene>
    <name evidence="4" type="ORF">LPC04_14855</name>
</gene>
<feature type="domain" description="Transglycosylase SLT" evidence="3">
    <location>
        <begin position="36"/>
        <end position="138"/>
    </location>
</feature>
<dbReference type="InterPro" id="IPR023346">
    <property type="entry name" value="Lysozyme-like_dom_sf"/>
</dbReference>
<dbReference type="Pfam" id="PF01464">
    <property type="entry name" value="SLT"/>
    <property type="match status" value="1"/>
</dbReference>